<evidence type="ECO:0000313" key="3">
    <source>
        <dbReference type="Proteomes" id="UP000663846"/>
    </source>
</evidence>
<accession>A0A8H3A846</accession>
<sequence length="564" mass="62755">MINSDSSCEHLRSIRSSACTFEIGRGRLGSNASAHSDPELVMHAFGNTVNTGSSSVKRGRSFGVHGSMLLTHYPVGAESRTVLAPVWTEEPSQMADIGEEYSTRGRQNPVQISKPARRSPTYNALRASALSQPVTTTLEASKSGSCLQILTETEIKAGENKVGRGASHQQSNKGLRAHRLKSSKIPLDSAYNAPSSRYPLQWRAGTDPAPISPVSSRVDGGIPQRPHPLRMSSTHGTSEVESYGIFESSLQASLYTGSRKRPALFMLAIAVAYGGLQDPEHDFELMKTWLKNHESGTIRFLGISGSEATREKIEEAIGTLYREALLSPGSKLLILLTGEGDSTNRMYLMGGRFITDSDMRIWLWKLRTESKPANVPATIVLDYCRTNKHIPLGAMQDGIEFIWSCSIGQKAAALKFKTEDLPRSCFLLALMMAAYDLVHMKDDLKTAINHEMTRLSRFLELVARQRKDSFCEEPQVPDWQQAGRARPIHDLATMLSRMNVVPKVYRVFMSNKWFRDANNLPVNWAKIKRTPSSEIKVRYKRGTCKPVVYARPTDRILKRNLRGS</sequence>
<dbReference type="EMBL" id="CAJMWS010000313">
    <property type="protein sequence ID" value="CAE6412393.1"/>
    <property type="molecule type" value="Genomic_DNA"/>
</dbReference>
<gene>
    <name evidence="2" type="ORF">RDB_LOCUS69914</name>
</gene>
<protein>
    <submittedName>
        <fullName evidence="2">Uncharacterized protein</fullName>
    </submittedName>
</protein>
<evidence type="ECO:0000313" key="2">
    <source>
        <dbReference type="EMBL" id="CAE6412393.1"/>
    </source>
</evidence>
<evidence type="ECO:0000256" key="1">
    <source>
        <dbReference type="SAM" id="MobiDB-lite"/>
    </source>
</evidence>
<proteinExistence type="predicted"/>
<feature type="region of interest" description="Disordered" evidence="1">
    <location>
        <begin position="160"/>
        <end position="181"/>
    </location>
</feature>
<reference evidence="2" key="1">
    <citation type="submission" date="2021-01" db="EMBL/GenBank/DDBJ databases">
        <authorList>
            <person name="Kaushik A."/>
        </authorList>
    </citation>
    <scope>NUCLEOTIDE SEQUENCE</scope>
    <source>
        <strain evidence="2">AG1-1C</strain>
    </source>
</reference>
<dbReference type="AlphaFoldDB" id="A0A8H3A846"/>
<comment type="caution">
    <text evidence="2">The sequence shown here is derived from an EMBL/GenBank/DDBJ whole genome shotgun (WGS) entry which is preliminary data.</text>
</comment>
<organism evidence="2 3">
    <name type="scientific">Rhizoctonia solani</name>
    <dbReference type="NCBI Taxonomy" id="456999"/>
    <lineage>
        <taxon>Eukaryota</taxon>
        <taxon>Fungi</taxon>
        <taxon>Dikarya</taxon>
        <taxon>Basidiomycota</taxon>
        <taxon>Agaricomycotina</taxon>
        <taxon>Agaricomycetes</taxon>
        <taxon>Cantharellales</taxon>
        <taxon>Ceratobasidiaceae</taxon>
        <taxon>Rhizoctonia</taxon>
    </lineage>
</organism>
<dbReference type="Proteomes" id="UP000663846">
    <property type="component" value="Unassembled WGS sequence"/>
</dbReference>
<name>A0A8H3A846_9AGAM</name>
<feature type="region of interest" description="Disordered" evidence="1">
    <location>
        <begin position="208"/>
        <end position="236"/>
    </location>
</feature>